<evidence type="ECO:0000313" key="1">
    <source>
        <dbReference type="EMBL" id="EEG56038.1"/>
    </source>
</evidence>
<dbReference type="EMBL" id="ACCJ01000099">
    <property type="protein sequence ID" value="EEG56038.1"/>
    <property type="molecule type" value="Genomic_DNA"/>
</dbReference>
<comment type="caution">
    <text evidence="1">The sequence shown here is derived from an EMBL/GenBank/DDBJ whole genome shotgun (WGS) entry which is preliminary data.</text>
</comment>
<dbReference type="HOGENOM" id="CLU_3116148_0_0_9"/>
<dbReference type="Proteomes" id="UP000004756">
    <property type="component" value="Unassembled WGS sequence"/>
</dbReference>
<proteinExistence type="predicted"/>
<name>C0CXZ0_9FIRM</name>
<reference evidence="1 2" key="1">
    <citation type="submission" date="2009-02" db="EMBL/GenBank/DDBJ databases">
        <title>Draft genome sequence of Clostridium asparagiforme (DSM 15981).</title>
        <authorList>
            <person name="Sudarsanam P."/>
            <person name="Ley R."/>
            <person name="Guruge J."/>
            <person name="Turnbaugh P.J."/>
            <person name="Mahowald M."/>
            <person name="Liep D."/>
            <person name="Gordon J."/>
        </authorList>
    </citation>
    <scope>NUCLEOTIDE SEQUENCE [LARGE SCALE GENOMIC DNA]</scope>
    <source>
        <strain evidence="1 2">DSM 15981</strain>
    </source>
</reference>
<protein>
    <submittedName>
        <fullName evidence="1">Uncharacterized protein</fullName>
    </submittedName>
</protein>
<organism evidence="1 2">
    <name type="scientific">[Clostridium] asparagiforme DSM 15981</name>
    <dbReference type="NCBI Taxonomy" id="518636"/>
    <lineage>
        <taxon>Bacteria</taxon>
        <taxon>Bacillati</taxon>
        <taxon>Bacillota</taxon>
        <taxon>Clostridia</taxon>
        <taxon>Lachnospirales</taxon>
        <taxon>Lachnospiraceae</taxon>
        <taxon>Enterocloster</taxon>
    </lineage>
</organism>
<keyword evidence="2" id="KW-1185">Reference proteome</keyword>
<dbReference type="AlphaFoldDB" id="C0CXZ0"/>
<gene>
    <name evidence="1" type="ORF">CLOSTASPAR_01866</name>
</gene>
<accession>C0CXZ0</accession>
<evidence type="ECO:0000313" key="2">
    <source>
        <dbReference type="Proteomes" id="UP000004756"/>
    </source>
</evidence>
<sequence length="50" mass="6284">MRIVLLIESVDLYLFLEALNYLYILIRVNWWNGEVRNWIIEIKWEKIKME</sequence>